<evidence type="ECO:0000313" key="2">
    <source>
        <dbReference type="Proteomes" id="UP000484164"/>
    </source>
</evidence>
<organism evidence="1 2">
    <name type="scientific">Phaeocystidibacter marisrubri</name>
    <dbReference type="NCBI Taxonomy" id="1577780"/>
    <lineage>
        <taxon>Bacteria</taxon>
        <taxon>Pseudomonadati</taxon>
        <taxon>Bacteroidota</taxon>
        <taxon>Flavobacteriia</taxon>
        <taxon>Flavobacteriales</taxon>
        <taxon>Phaeocystidibacteraceae</taxon>
        <taxon>Phaeocystidibacter</taxon>
    </lineage>
</organism>
<comment type="caution">
    <text evidence="1">The sequence shown here is derived from an EMBL/GenBank/DDBJ whole genome shotgun (WGS) entry which is preliminary data.</text>
</comment>
<dbReference type="OrthoDB" id="9771991at2"/>
<protein>
    <recommendedName>
        <fullName evidence="3">Porin</fullName>
    </recommendedName>
</protein>
<dbReference type="EMBL" id="WBVQ01000001">
    <property type="protein sequence ID" value="KAB2817905.1"/>
    <property type="molecule type" value="Genomic_DNA"/>
</dbReference>
<accession>A0A6L3ZKE0</accession>
<keyword evidence="2" id="KW-1185">Reference proteome</keyword>
<evidence type="ECO:0000313" key="1">
    <source>
        <dbReference type="EMBL" id="KAB2817905.1"/>
    </source>
</evidence>
<dbReference type="Proteomes" id="UP000484164">
    <property type="component" value="Unassembled WGS sequence"/>
</dbReference>
<gene>
    <name evidence="1" type="ORF">F8C82_05740</name>
</gene>
<dbReference type="AlphaFoldDB" id="A0A6L3ZKE0"/>
<evidence type="ECO:0008006" key="3">
    <source>
        <dbReference type="Google" id="ProtNLM"/>
    </source>
</evidence>
<proteinExistence type="predicted"/>
<reference evidence="1 2" key="1">
    <citation type="submission" date="2019-10" db="EMBL/GenBank/DDBJ databases">
        <title>Genome sequence of Phaeocystidibacter marisrubri JCM30614 (type strain).</title>
        <authorList>
            <person name="Bowman J.P."/>
        </authorList>
    </citation>
    <scope>NUCLEOTIDE SEQUENCE [LARGE SCALE GENOMIC DNA]</scope>
    <source>
        <strain evidence="1 2">JCM 30614</strain>
    </source>
</reference>
<name>A0A6L3ZKE0_9FLAO</name>
<sequence length="418" mass="46024">MKKSLLLATFLSAFMGFEAISQQTPPAEYGGGLKVDLNESGSKYFRLITWHQFWLDVNETTNANNETEYNATPMLRRSRFLLYAQLTDRFLILTHFGLNSLTPSGLHPTGQSSQTQLFMHDAWVEYKVMDELYVGGGLHYWNGISRLNNQSTLNFLPLDNPRFAWASLGTTDQFARHLGIYAKGKVGKLDYRFAWNGAMVYSVDAGAGLTPTTTQAVYTGRATLGLEASNVYAGYVNYQFWDQESNKLPYFVGSYLGAKKVLSVGAGFYAHPNGSVLLDSNDPTQVVGEDVLIFAADAFMELPIGDNNQSLTAYASFQSNDYGTNYQMGGGSLDIFTGSVLYAQAGYVLPNSGAWAWQPYFTFAQKNITNGGESLSDIGIGINSLITGHNAKLSLEYRNVGNLTGSTNRFILQAVVFL</sequence>
<dbReference type="RefSeq" id="WP_151692593.1">
    <property type="nucleotide sequence ID" value="NZ_BMGX01000002.1"/>
</dbReference>